<keyword evidence="2" id="KW-1185">Reference proteome</keyword>
<name>A0ABV9FIF4_9BACL</name>
<comment type="caution">
    <text evidence="1">The sequence shown here is derived from an EMBL/GenBank/DDBJ whole genome shotgun (WGS) entry which is preliminary data.</text>
</comment>
<dbReference type="RefSeq" id="WP_378098603.1">
    <property type="nucleotide sequence ID" value="NZ_JBHSEP010000012.1"/>
</dbReference>
<organism evidence="1 2">
    <name type="scientific">Cohnella hongkongensis</name>
    <dbReference type="NCBI Taxonomy" id="178337"/>
    <lineage>
        <taxon>Bacteria</taxon>
        <taxon>Bacillati</taxon>
        <taxon>Bacillota</taxon>
        <taxon>Bacilli</taxon>
        <taxon>Bacillales</taxon>
        <taxon>Paenibacillaceae</taxon>
        <taxon>Cohnella</taxon>
    </lineage>
</organism>
<accession>A0ABV9FIF4</accession>
<protein>
    <submittedName>
        <fullName evidence="1">Cold-shock protein</fullName>
    </submittedName>
</protein>
<dbReference type="Pfam" id="PF14169">
    <property type="entry name" value="YdjO"/>
    <property type="match status" value="1"/>
</dbReference>
<reference evidence="2" key="1">
    <citation type="journal article" date="2019" name="Int. J. Syst. Evol. Microbiol.">
        <title>The Global Catalogue of Microorganisms (GCM) 10K type strain sequencing project: providing services to taxonomists for standard genome sequencing and annotation.</title>
        <authorList>
            <consortium name="The Broad Institute Genomics Platform"/>
            <consortium name="The Broad Institute Genome Sequencing Center for Infectious Disease"/>
            <person name="Wu L."/>
            <person name="Ma J."/>
        </authorList>
    </citation>
    <scope>NUCLEOTIDE SEQUENCE [LARGE SCALE GENOMIC DNA]</scope>
    <source>
        <strain evidence="2">CCUG 49571</strain>
    </source>
</reference>
<proteinExistence type="predicted"/>
<dbReference type="Proteomes" id="UP001596028">
    <property type="component" value="Unassembled WGS sequence"/>
</dbReference>
<dbReference type="InterPro" id="IPR025916">
    <property type="entry name" value="YdjO"/>
</dbReference>
<evidence type="ECO:0000313" key="2">
    <source>
        <dbReference type="Proteomes" id="UP001596028"/>
    </source>
</evidence>
<dbReference type="EMBL" id="JBHSEP010000012">
    <property type="protein sequence ID" value="MFC4599934.1"/>
    <property type="molecule type" value="Genomic_DNA"/>
</dbReference>
<gene>
    <name evidence="1" type="ORF">ACFO3S_16890</name>
</gene>
<evidence type="ECO:0000313" key="1">
    <source>
        <dbReference type="EMBL" id="MFC4599934.1"/>
    </source>
</evidence>
<sequence>MNVYYSRKKPFEELPEEMTAIWLCSGESCKRWMRDNFTFSLTPVCPECHSEMVRGEKMLTTLTNTSPNQHKDRR</sequence>